<accession>A0A167RSS6</accession>
<feature type="domain" description="Carrier" evidence="12">
    <location>
        <begin position="2432"/>
        <end position="2509"/>
    </location>
</feature>
<dbReference type="Gene3D" id="3.40.50.720">
    <property type="entry name" value="NAD(P)-binding Rossmann-like Domain"/>
    <property type="match status" value="2"/>
</dbReference>
<dbReference type="SMART" id="SM00823">
    <property type="entry name" value="PKS_PP"/>
    <property type="match status" value="2"/>
</dbReference>
<comment type="similarity">
    <text evidence="9">In the C-terminal section; belongs to the NRP synthetase family.</text>
</comment>
<dbReference type="SUPFAM" id="SSF53901">
    <property type="entry name" value="Thiolase-like"/>
    <property type="match status" value="1"/>
</dbReference>
<evidence type="ECO:0000313" key="15">
    <source>
        <dbReference type="EMBL" id="OAA58902.1"/>
    </source>
</evidence>
<dbReference type="Gene3D" id="3.40.50.12780">
    <property type="entry name" value="N-terminal domain of ligase-like"/>
    <property type="match status" value="1"/>
</dbReference>
<dbReference type="InterPro" id="IPR036736">
    <property type="entry name" value="ACP-like_sf"/>
</dbReference>
<evidence type="ECO:0000259" key="12">
    <source>
        <dbReference type="PROSITE" id="PS50075"/>
    </source>
</evidence>
<dbReference type="GO" id="GO:0032259">
    <property type="term" value="P:methylation"/>
    <property type="evidence" value="ECO:0007669"/>
    <property type="project" value="UniProtKB-KW"/>
</dbReference>
<dbReference type="Gene3D" id="3.40.50.150">
    <property type="entry name" value="Vaccinia Virus protein VP39"/>
    <property type="match status" value="1"/>
</dbReference>
<dbReference type="InterPro" id="IPR010071">
    <property type="entry name" value="AA_adenyl_dom"/>
</dbReference>
<evidence type="ECO:0000256" key="11">
    <source>
        <dbReference type="SAM" id="MobiDB-lite"/>
    </source>
</evidence>
<dbReference type="OrthoDB" id="416786at2759"/>
<dbReference type="Pfam" id="PF00501">
    <property type="entry name" value="AMP-binding"/>
    <property type="match status" value="1"/>
</dbReference>
<dbReference type="InterPro" id="IPR000873">
    <property type="entry name" value="AMP-dep_synth/lig_dom"/>
</dbReference>
<dbReference type="InterPro" id="IPR057326">
    <property type="entry name" value="KR_dom"/>
</dbReference>
<dbReference type="FunFam" id="3.40.47.10:FF:000019">
    <property type="entry name" value="Polyketide synthase type I"/>
    <property type="match status" value="1"/>
</dbReference>
<dbReference type="CDD" id="cd00833">
    <property type="entry name" value="PKS"/>
    <property type="match status" value="1"/>
</dbReference>
<evidence type="ECO:0000256" key="4">
    <source>
        <dbReference type="ARBA" id="ARBA00022603"/>
    </source>
</evidence>
<dbReference type="InterPro" id="IPR049900">
    <property type="entry name" value="PKS_mFAS_DH"/>
</dbReference>
<dbReference type="InterPro" id="IPR049551">
    <property type="entry name" value="PKS_DH_C"/>
</dbReference>
<keyword evidence="8" id="KW-0511">Multifunctional enzyme</keyword>
<evidence type="ECO:0000256" key="6">
    <source>
        <dbReference type="ARBA" id="ARBA00022737"/>
    </source>
</evidence>
<keyword evidence="6" id="KW-0677">Repeat</keyword>
<dbReference type="PROSITE" id="PS00606">
    <property type="entry name" value="KS3_1"/>
    <property type="match status" value="1"/>
</dbReference>
<dbReference type="SMART" id="SM00825">
    <property type="entry name" value="PKS_KS"/>
    <property type="match status" value="1"/>
</dbReference>
<dbReference type="SMART" id="SM00822">
    <property type="entry name" value="PKS_KR"/>
    <property type="match status" value="1"/>
</dbReference>
<dbReference type="PANTHER" id="PTHR43775:SF20">
    <property type="entry name" value="HYBRID PKS-NRPS SYNTHETASE APDA"/>
    <property type="match status" value="1"/>
</dbReference>
<dbReference type="InterPro" id="IPR023213">
    <property type="entry name" value="CAT-like_dom_sf"/>
</dbReference>
<dbReference type="InterPro" id="IPR006162">
    <property type="entry name" value="Ppantetheine_attach_site"/>
</dbReference>
<feature type="region of interest" description="Disordered" evidence="11">
    <location>
        <begin position="342"/>
        <end position="361"/>
    </location>
</feature>
<dbReference type="Gene3D" id="3.30.70.3290">
    <property type="match status" value="1"/>
</dbReference>
<protein>
    <submittedName>
        <fullName evidence="15">Beta-ketoacyl synthase</fullName>
    </submittedName>
</protein>
<dbReference type="Proteomes" id="UP000076881">
    <property type="component" value="Unassembled WGS sequence"/>
</dbReference>
<dbReference type="InterPro" id="IPR001242">
    <property type="entry name" value="Condensation_dom"/>
</dbReference>
<dbReference type="SUPFAM" id="SSF55048">
    <property type="entry name" value="Probable ACP-binding domain of malonyl-CoA ACP transacylase"/>
    <property type="match status" value="1"/>
</dbReference>
<feature type="compositionally biased region" description="Polar residues" evidence="11">
    <location>
        <begin position="2578"/>
        <end position="2590"/>
    </location>
</feature>
<dbReference type="Pfam" id="PF08659">
    <property type="entry name" value="KR"/>
    <property type="match status" value="1"/>
</dbReference>
<dbReference type="SMART" id="SM00827">
    <property type="entry name" value="PKS_AT"/>
    <property type="match status" value="1"/>
</dbReference>
<dbReference type="InterPro" id="IPR001227">
    <property type="entry name" value="Ac_transferase_dom_sf"/>
</dbReference>
<keyword evidence="5" id="KW-0808">Transferase</keyword>
<feature type="domain" description="PKS/mFAS DH" evidence="14">
    <location>
        <begin position="970"/>
        <end position="1284"/>
    </location>
</feature>
<dbReference type="InterPro" id="IPR020806">
    <property type="entry name" value="PKS_PP-bd"/>
</dbReference>
<dbReference type="EMBL" id="AZHF01000025">
    <property type="protein sequence ID" value="OAA58902.1"/>
    <property type="molecule type" value="Genomic_DNA"/>
</dbReference>
<dbReference type="Gene3D" id="3.40.366.10">
    <property type="entry name" value="Malonyl-Coenzyme A Acyl Carrier Protein, domain 2"/>
    <property type="match status" value="1"/>
</dbReference>
<evidence type="ECO:0000256" key="3">
    <source>
        <dbReference type="ARBA" id="ARBA00022598"/>
    </source>
</evidence>
<dbReference type="GO" id="GO:0031177">
    <property type="term" value="F:phosphopantetheine binding"/>
    <property type="evidence" value="ECO:0007669"/>
    <property type="project" value="InterPro"/>
</dbReference>
<dbReference type="Gene3D" id="3.30.300.30">
    <property type="match status" value="1"/>
</dbReference>
<dbReference type="Gene3D" id="3.30.559.10">
    <property type="entry name" value="Chloramphenicol acetyltransferase-like domain"/>
    <property type="match status" value="1"/>
</dbReference>
<dbReference type="Pfam" id="PF02801">
    <property type="entry name" value="Ketoacyl-synt_C"/>
    <property type="match status" value="1"/>
</dbReference>
<evidence type="ECO:0000259" key="14">
    <source>
        <dbReference type="PROSITE" id="PS52019"/>
    </source>
</evidence>
<dbReference type="InterPro" id="IPR042099">
    <property type="entry name" value="ANL_N_sf"/>
</dbReference>
<dbReference type="InterPro" id="IPR018201">
    <property type="entry name" value="Ketoacyl_synth_AS"/>
</dbReference>
<dbReference type="InterPro" id="IPR050091">
    <property type="entry name" value="PKS_NRPS_Biosynth_Enz"/>
</dbReference>
<feature type="domain" description="Ketosynthase family 3 (KS3)" evidence="13">
    <location>
        <begin position="8"/>
        <end position="456"/>
    </location>
</feature>
<dbReference type="Pfam" id="PF08242">
    <property type="entry name" value="Methyltransf_12"/>
    <property type="match status" value="1"/>
</dbReference>
<sequence>MSPLPAQSEPIAIVGWSCRFPGQSNSPSKLWELLCEPRDVRQEFGPERLNLSRFYNKDGSTHGATDVKGQGYLLTEDSRLFDPAFFGISPLEADGMDPQQRILLEAVYETFEAAGYTLEQMRSSNTSVHVGVMTNDYSDIQMRDMETVPQYTATGTGRSILSNRISYVFDLNGPSITIDTACSSSLVAVHQAIQAMQSGDCKAAIVGGVNLILDPSMYIMESKLHMLSPDSQSRMWSSDANGYARGEGVAAMMLKPLSEAIQDNDDIRALIRSTGVNSDGHSQGITMPKASAQAELIRSTYRRAGLDPISDRPQYFECHGTGTKAGDPVEARAIFEAFIEQKSDNEEDAEEVTSQAQQDNEQEPMYVGSVKTVIGHLEGCAGLAGLIKAALAIENRTIPPNMLFSELNPEIKDYYGQLRIAAEARPWPAVASEQPLRASVNSFGFGGTNAHAILESYKKDSVSAERQSQVGNATQVAGHPVGPFVVSGFSSASLLGNLGALLQLVKDDLSLNLDDVAWALQTRRSSHRVKAHFVADDREQLIERLEEFLTASKAISSREDVGIRPKPVNSSEEPGILGVFTGQGAQWPSMGRGLLKRSLVFRQALERCDSFLKDLFDGPQWSLIAELEADASTSRVGQAEISQPLCTAVQIGLVDMLQAAGVEFSAVVGHSSGEIAAVYSCGIITLEGAIQIAFYRGKWAKLAHGPNASGKGAMMAAGMTLEEAEEFCASPKYQGRLGVAASNGPQSVTLSGDADAIAEAKEELDEKKQFARLLQVDTAYHSHHMQICASKYLDSLTACNIQVSQPRPGCVWNSSVRGDTELLYGDLSSLKGTYWVQNMVQPVLFQQAVKSSIWHGGPFDLGVEVGPHPALKGPTEQTLKSAFGSAPAYTGVLKRGGNDVQELFSAIGHYWAQLGPSFVEFEGLRKSFASAPPNPSILAKLPSYCWDHDKVYWRESRISRKFRQGQDYAHELLGRRSADDTDREMRWRNVLKASELPWVAGHEILGEVLLPGAAYVSLAFEAAMRIAMASAAKRRITLLEIQDMNIHRPIVVPTTKEGIETIFTTHVLGSSDADTLEVSFVYHYCPDERIGSLVNTCDGRLLIHLGDGSEQQPQLSSRAEVQGSTASSDDLLPVNTKSMYELLKETGLNYTGLFKRLQQAKRKLGYAVSGASWEISEFSDSYVAHPAVLDVCFQSLFIARSSPDVSHVYATPLPVHIKRLALDPNVSWASASSNSIDLAIESFITKQDGSYLDGDLHIYDANSGDAILQVETLAVNPVAEPTAEQDSDIFSSVSLYADPSWRLTELDRNSKLDERETVLAYDVERVTLYYVQYVLKAIDVSERPKLAWHHQRMLEAFEQMVEEARSGQHAYASPEWLDDDREILDALIAKHPGVIDMIACQRVGENMLAVVRGEIQILELMMENNILERVYMEACGWVIIIEALVSTLKQLAHKFPRANILEIGAGTGGTTWTLFQTISDAIGTYTYTDISTGFFEAAANKFADYKDKMIFKALDVSADPEPQGYEKGTYDIIVATNVLHATPELNTTLANTRSLLKPGGYLVLVETSGISIMRSRFVMAGMPGWYLGADDGRRLHPGLSTEGWNERLTEVGFSGVDSVFYDSPDYEKHLVSLMVTQALNDTVVQLRNPLSVNISPKKQSTCLLIGGKTLAASKVLQSIKDILRSIGYKNIKKAATVEAVNFSSLSRGVDVICLQELDKPLFSSDISASALSALQRLFLQTKNIIWVTQNRLAGNPRCNMMLGIMRALKQELPQMNAQMVDLERIANAPSAARTIMETFMRLRIISEHEHDEEPLLWLQESELIASADHMLIPRVIPDQGINERHNAKYRYVNNTASSADTAAQVVSQRGKLVLVEPEVTGYTDDKTTVQVNVEYSLQAPLLSMARVYICVGHKADTQQAVIALSEVNGSMIRVLEQKLISISSADVSISTIEAVAAHIIAREASCDVQHHEAALFYNIPAGTISNIIQEEFQRQEKQVFFASSSSSTPTDWIRLPANSSVRAMRALIPRQVALFVNCSGIPIRNSTSLYNSLSVGCKTTEDVVFQQHLAAAYHDLSLKDVYDSIKGSLKISADAAPSYLVVEANDIVGREDSTLSESIITSWKSSVPYVLAQQPADRTALFHPNKTYLMSGMAGGLGLSICGWALRQGAKNLIIASRNPQISPEWLQEAKNLGANVQVVKMDATDKASVQYVVDNVCTIMPAVAGICNAAMVLHDNLFMDMDADSMNRCLRPKVDGSWNLHTAFANVALDFFILLGSGASIVGNPGQSNYHAANEFMVAVASQRRQHGQAASIIHIGAVMDIGYVSRQSAGHRAAFQALQVPLISETDVHYAFAEAIFAGRKNSTRSFEVIVGISRIKKFLEEGERPAWLNDPRCSHLTSTVKVQTQQRSENAASSHNLRGQMESAHTEEEALPILRDACCAKLESMMQLPEGSVDVDRSMIDIGIDSLVAVEIRTWFLKELGSDIPVLKILGGHSVATICVIAAQQLLAKRLAVSQKTDDSQNDIPHINAVDSDNMSSSGNSEHQDSPGQESPENLGSSLATTNTVLGFADDSTSDSEQIVKSESISSLDKDTDQLTSEDEISQGKPRADVKDLQRHAVSHESNMTTAQSRIWVLSKYLSDPTTYNLAFLFEVAGDLDVNRFRSALMLTMQHHQSFRTCFYSRDEDAQPMQAVLFSPITTFKHIQVTDDDCVSKEWEAAKSRHWDIERGDTMSVTVLSHEDSAATKHGIIFAYHHIIMDAVSWRIFLTDLNAAYNMRPLKTRGLTCIDYTQHQLKEAKSEYYQTQLKYWRKEFASAPQVMPLLSTAKTRLRPNTQSSKTHYAWREINEKLSAKIKSACQITKTTPFHFHLTVIQAFFSLSLSANEICIGVADSNRITSHYSETVGFFMNMLPVRLPLIRKARFSQMMQNTSRKVFTALENSAVSFDAILNDLKVARSASHTPLFQVAVNYRNGAVRDIPLGNTVMVMRDAQDAKNPYDISFGIVEASQDQSMVEVTFQGSLYDEPACQEILDSYMRLVEAFSSNPSGFVKDNDFYSPEGVSKAVALGQGPQVEFDWPSTLPERFLDMATRWKDQPAIRQGTASFTYGELRGRVAFLAAELQKIVCVAGSRIAVLCEPSVDFITSLLAILHIGGIYIPLDVSLPLPRHETMVKTCKPSLVICHEATHAPAKSLAKHLPLGLLNIDDIGHDDSQSTKPVASEPKSAAFILFTSGSTGTPKGVMLSQANFINHIALKSNRLDLKEERENVLQQSSLGFDMSLVQIFCALGNGGTLVIIPHESRWDPSYITKAILRDNVTLTIATPSEYKLWLEYGETLSQANQWRHACLGGEPITGQLVRRFSSLGCDRLTLTNCYGPTEITAAAAFHTVSAVETKDVPGESIVGKALPNYQVYILDNQGRPMPPGFAGEICIGGSGLALGYLDSAEQTNSKFIKSPFREGRVYRTGDMGRLEQDGSLVLMGRLDGNTQIKLGGIRMELTEIEEAVMNVFDGQLVNVVVTVRGDALVAHATAASGREINHTMAQTLLQELPLPHYMRPSQIFLVDQLPMTSNGKVDRKAAAELPLPAETTSSEARGSSKFNLQEGELRLLWDKILVHKHGLSPDSDFFLAGGNSIQLIKLQHAIRESMGVLVPTHKLYRACTLRDMSAVIQSQKGSQEHDEEINWEEETSWRQTQLHELSQLVSHREAKTGDNSGAHILLTGANSFLGAAILDTLVKNEAVAGVHCIAILPDEVDKVPSSNDKVVTYAGSLSLPTLGLDNAQRADLQNTVDVVIHAGANGHCLNNYSSVRAGNVQSTRFLASLAVAAQVPLLFVSSNRVTILSGNNSLPPVSVAAHHPPTTGEEGFTASKWASEQLLEKLVHSDHSGQDFGLDVQIHRPCIVIGDDAPSSDALNNILRFSRAISTIPYYENMGGYLDLKPVEQVAGDIASAAMEMISSYAGVTSSVRYRHHSGGEKVSIDGMQKHMERMYNCTLERLDIREWIPKATEAGLDEMIGVYLLSLLETGTTLQFPYLGEQ</sequence>
<dbReference type="Pfam" id="PF00109">
    <property type="entry name" value="ketoacyl-synt"/>
    <property type="match status" value="1"/>
</dbReference>
<dbReference type="GO" id="GO:0004315">
    <property type="term" value="F:3-oxoacyl-[acyl-carrier-protein] synthase activity"/>
    <property type="evidence" value="ECO:0007669"/>
    <property type="project" value="InterPro"/>
</dbReference>
<organism evidence="15 16">
    <name type="scientific">Akanthomyces lecanii RCEF 1005</name>
    <dbReference type="NCBI Taxonomy" id="1081108"/>
    <lineage>
        <taxon>Eukaryota</taxon>
        <taxon>Fungi</taxon>
        <taxon>Dikarya</taxon>
        <taxon>Ascomycota</taxon>
        <taxon>Pezizomycotina</taxon>
        <taxon>Sordariomycetes</taxon>
        <taxon>Hypocreomycetidae</taxon>
        <taxon>Hypocreales</taxon>
        <taxon>Cordycipitaceae</taxon>
        <taxon>Akanthomyces</taxon>
        <taxon>Cordyceps confragosa</taxon>
    </lineage>
</organism>
<keyword evidence="1" id="KW-0596">Phosphopantetheine</keyword>
<dbReference type="Pfam" id="PF16197">
    <property type="entry name" value="KAsynt_C_assoc"/>
    <property type="match status" value="1"/>
</dbReference>
<dbReference type="PROSITE" id="PS00012">
    <property type="entry name" value="PHOSPHOPANTETHEINE"/>
    <property type="match status" value="1"/>
</dbReference>
<dbReference type="GO" id="GO:0006633">
    <property type="term" value="P:fatty acid biosynthetic process"/>
    <property type="evidence" value="ECO:0007669"/>
    <property type="project" value="InterPro"/>
</dbReference>
<evidence type="ECO:0000256" key="7">
    <source>
        <dbReference type="ARBA" id="ARBA00023002"/>
    </source>
</evidence>
<dbReference type="Pfam" id="PF14765">
    <property type="entry name" value="PS-DH"/>
    <property type="match status" value="1"/>
</dbReference>
<dbReference type="Gene3D" id="3.30.559.30">
    <property type="entry name" value="Nonribosomal peptide synthetase, condensation domain"/>
    <property type="match status" value="1"/>
</dbReference>
<gene>
    <name evidence="15" type="ORF">LEL_10869</name>
</gene>
<keyword evidence="7" id="KW-0560">Oxidoreductase</keyword>
<comment type="caution">
    <text evidence="15">The sequence shown here is derived from an EMBL/GenBank/DDBJ whole genome shotgun (WGS) entry which is preliminary data.</text>
</comment>
<dbReference type="InterPro" id="IPR029063">
    <property type="entry name" value="SAM-dependent_MTases_sf"/>
</dbReference>
<dbReference type="Pfam" id="PF00698">
    <property type="entry name" value="Acyl_transf_1"/>
    <property type="match status" value="1"/>
</dbReference>
<evidence type="ECO:0000256" key="2">
    <source>
        <dbReference type="ARBA" id="ARBA00022553"/>
    </source>
</evidence>
<keyword evidence="4" id="KW-0489">Methyltransferase</keyword>
<dbReference type="GO" id="GO:0016491">
    <property type="term" value="F:oxidoreductase activity"/>
    <property type="evidence" value="ECO:0007669"/>
    <property type="project" value="UniProtKB-KW"/>
</dbReference>
<dbReference type="InterPro" id="IPR014030">
    <property type="entry name" value="Ketoacyl_synth_N"/>
</dbReference>
<dbReference type="InterPro" id="IPR016036">
    <property type="entry name" value="Malonyl_transacylase_ACP-bd"/>
</dbReference>
<dbReference type="Pfam" id="PF00550">
    <property type="entry name" value="PP-binding"/>
    <property type="match status" value="2"/>
</dbReference>
<dbReference type="Pfam" id="PF21089">
    <property type="entry name" value="PKS_DH_N"/>
    <property type="match status" value="1"/>
</dbReference>
<evidence type="ECO:0000259" key="13">
    <source>
        <dbReference type="PROSITE" id="PS52004"/>
    </source>
</evidence>
<dbReference type="Gene3D" id="3.40.47.10">
    <property type="match status" value="1"/>
</dbReference>
<dbReference type="GO" id="GO:0009403">
    <property type="term" value="P:toxin biosynthetic process"/>
    <property type="evidence" value="ECO:0007669"/>
    <property type="project" value="UniProtKB-ARBA"/>
</dbReference>
<dbReference type="GO" id="GO:0016874">
    <property type="term" value="F:ligase activity"/>
    <property type="evidence" value="ECO:0007669"/>
    <property type="project" value="UniProtKB-KW"/>
</dbReference>
<dbReference type="Gene3D" id="1.10.1200.10">
    <property type="entry name" value="ACP-like"/>
    <property type="match status" value="2"/>
</dbReference>
<dbReference type="InterPro" id="IPR045851">
    <property type="entry name" value="AMP-bd_C_sf"/>
</dbReference>
<dbReference type="SUPFAM" id="SSF51735">
    <property type="entry name" value="NAD(P)-binding Rossmann-fold domains"/>
    <property type="match status" value="2"/>
</dbReference>
<dbReference type="InterPro" id="IPR014043">
    <property type="entry name" value="Acyl_transferase_dom"/>
</dbReference>
<dbReference type="InterPro" id="IPR042104">
    <property type="entry name" value="PKS_dehydratase_sf"/>
</dbReference>
<keyword evidence="16" id="KW-1185">Reference proteome</keyword>
<evidence type="ECO:0000256" key="5">
    <source>
        <dbReference type="ARBA" id="ARBA00022679"/>
    </source>
</evidence>
<feature type="active site" description="Proton donor; for dehydratase activity" evidence="10">
    <location>
        <position position="1190"/>
    </location>
</feature>
<dbReference type="InterPro" id="IPR014031">
    <property type="entry name" value="Ketoacyl_synth_C"/>
</dbReference>
<feature type="region of interest" description="N-terminal hotdog fold" evidence="10">
    <location>
        <begin position="970"/>
        <end position="1108"/>
    </location>
</feature>
<feature type="region of interest" description="Disordered" evidence="11">
    <location>
        <begin position="2573"/>
        <end position="2613"/>
    </location>
</feature>
<feature type="region of interest" description="C-terminal hotdog fold" evidence="10">
    <location>
        <begin position="1130"/>
        <end position="1284"/>
    </location>
</feature>
<dbReference type="PROSITE" id="PS52004">
    <property type="entry name" value="KS3_2"/>
    <property type="match status" value="1"/>
</dbReference>
<dbReference type="InterPro" id="IPR049552">
    <property type="entry name" value="PKS_DH_N"/>
</dbReference>
<proteinExistence type="inferred from homology"/>
<dbReference type="Pfam" id="PF00668">
    <property type="entry name" value="Condensation"/>
    <property type="match status" value="1"/>
</dbReference>
<dbReference type="Pfam" id="PF07993">
    <property type="entry name" value="NAD_binding_4"/>
    <property type="match status" value="1"/>
</dbReference>
<dbReference type="CDD" id="cd19532">
    <property type="entry name" value="C_PKS-NRPS"/>
    <property type="match status" value="1"/>
</dbReference>
<dbReference type="SUPFAM" id="SSF47336">
    <property type="entry name" value="ACP-like"/>
    <property type="match status" value="2"/>
</dbReference>
<feature type="domain" description="Carrier" evidence="12">
    <location>
        <begin position="3597"/>
        <end position="3673"/>
    </location>
</feature>
<keyword evidence="3" id="KW-0436">Ligase</keyword>
<dbReference type="InterPro" id="IPR032821">
    <property type="entry name" value="PKS_assoc"/>
</dbReference>
<dbReference type="InterPro" id="IPR013217">
    <property type="entry name" value="Methyltransf_12"/>
</dbReference>
<dbReference type="InterPro" id="IPR016039">
    <property type="entry name" value="Thiolase-like"/>
</dbReference>
<dbReference type="NCBIfam" id="TIGR01733">
    <property type="entry name" value="AA-adenyl-dom"/>
    <property type="match status" value="1"/>
</dbReference>
<dbReference type="SUPFAM" id="SSF52151">
    <property type="entry name" value="FabD/lysophospholipase-like"/>
    <property type="match status" value="1"/>
</dbReference>
<dbReference type="GO" id="GO:0008168">
    <property type="term" value="F:methyltransferase activity"/>
    <property type="evidence" value="ECO:0007669"/>
    <property type="project" value="UniProtKB-KW"/>
</dbReference>
<dbReference type="InterPro" id="IPR020845">
    <property type="entry name" value="AMP-binding_CS"/>
</dbReference>
<feature type="compositionally biased region" description="Polar residues" evidence="11">
    <location>
        <begin position="2534"/>
        <end position="2560"/>
    </location>
</feature>
<feature type="region of interest" description="Disordered" evidence="11">
    <location>
        <begin position="2518"/>
        <end position="2560"/>
    </location>
</feature>
<reference evidence="15 16" key="1">
    <citation type="journal article" date="2016" name="Genome Biol. Evol.">
        <title>Divergent and convergent evolution of fungal pathogenicity.</title>
        <authorList>
            <person name="Shang Y."/>
            <person name="Xiao G."/>
            <person name="Zheng P."/>
            <person name="Cen K."/>
            <person name="Zhan S."/>
            <person name="Wang C."/>
        </authorList>
    </citation>
    <scope>NUCLEOTIDE SEQUENCE [LARGE SCALE GENOMIC DNA]</scope>
    <source>
        <strain evidence="15 16">RCEF 1005</strain>
    </source>
</reference>
<dbReference type="Gene3D" id="3.10.129.110">
    <property type="entry name" value="Polyketide synthase dehydratase"/>
    <property type="match status" value="1"/>
</dbReference>
<dbReference type="InterPro" id="IPR013968">
    <property type="entry name" value="PKS_KR"/>
</dbReference>
<keyword evidence="2" id="KW-0597">Phosphoprotein</keyword>
<dbReference type="PROSITE" id="PS50075">
    <property type="entry name" value="CARRIER"/>
    <property type="match status" value="2"/>
</dbReference>
<dbReference type="SMART" id="SM00826">
    <property type="entry name" value="PKS_DH"/>
    <property type="match status" value="1"/>
</dbReference>
<dbReference type="InterPro" id="IPR016035">
    <property type="entry name" value="Acyl_Trfase/lysoPLipase"/>
</dbReference>
<dbReference type="InterPro" id="IPR020841">
    <property type="entry name" value="PKS_Beta-ketoAc_synthase_dom"/>
</dbReference>
<dbReference type="SUPFAM" id="SSF52777">
    <property type="entry name" value="CoA-dependent acyltransferases"/>
    <property type="match status" value="2"/>
</dbReference>
<dbReference type="InterPro" id="IPR020807">
    <property type="entry name" value="PKS_DH"/>
</dbReference>
<name>A0A167RSS6_CORDF</name>
<dbReference type="PANTHER" id="PTHR43775">
    <property type="entry name" value="FATTY ACID SYNTHASE"/>
    <property type="match status" value="1"/>
</dbReference>
<dbReference type="InterPro" id="IPR009081">
    <property type="entry name" value="PP-bd_ACP"/>
</dbReference>
<evidence type="ECO:0000313" key="16">
    <source>
        <dbReference type="Proteomes" id="UP000076881"/>
    </source>
</evidence>
<dbReference type="SUPFAM" id="SSF56801">
    <property type="entry name" value="Acetyl-CoA synthetase-like"/>
    <property type="match status" value="1"/>
</dbReference>
<evidence type="ECO:0000256" key="8">
    <source>
        <dbReference type="ARBA" id="ARBA00023268"/>
    </source>
</evidence>
<dbReference type="SUPFAM" id="SSF53335">
    <property type="entry name" value="S-adenosyl-L-methionine-dependent methyltransferases"/>
    <property type="match status" value="1"/>
</dbReference>
<dbReference type="PROSITE" id="PS52019">
    <property type="entry name" value="PKS_MFAS_DH"/>
    <property type="match status" value="1"/>
</dbReference>
<feature type="active site" description="Proton acceptor; for dehydratase activity" evidence="10">
    <location>
        <position position="1002"/>
    </location>
</feature>
<dbReference type="InterPro" id="IPR036291">
    <property type="entry name" value="NAD(P)-bd_dom_sf"/>
</dbReference>
<dbReference type="CDD" id="cd05930">
    <property type="entry name" value="A_NRPS"/>
    <property type="match status" value="1"/>
</dbReference>
<dbReference type="STRING" id="1081108.A0A167RSS6"/>
<dbReference type="GO" id="GO:0004312">
    <property type="term" value="F:fatty acid synthase activity"/>
    <property type="evidence" value="ECO:0007669"/>
    <property type="project" value="TreeGrafter"/>
</dbReference>
<dbReference type="PROSITE" id="PS00455">
    <property type="entry name" value="AMP_BINDING"/>
    <property type="match status" value="1"/>
</dbReference>
<evidence type="ECO:0000256" key="10">
    <source>
        <dbReference type="PROSITE-ProRule" id="PRU01363"/>
    </source>
</evidence>
<evidence type="ECO:0000256" key="1">
    <source>
        <dbReference type="ARBA" id="ARBA00022450"/>
    </source>
</evidence>
<evidence type="ECO:0000256" key="9">
    <source>
        <dbReference type="ARBA" id="ARBA00029443"/>
    </source>
</evidence>
<dbReference type="InterPro" id="IPR013120">
    <property type="entry name" value="FAR_NAD-bd"/>
</dbReference>